<name>A0ACC2VLR1_9TREE</name>
<dbReference type="Proteomes" id="UP001241377">
    <property type="component" value="Unassembled WGS sequence"/>
</dbReference>
<comment type="caution">
    <text evidence="1">The sequence shown here is derived from an EMBL/GenBank/DDBJ whole genome shotgun (WGS) entry which is preliminary data.</text>
</comment>
<evidence type="ECO:0000313" key="1">
    <source>
        <dbReference type="EMBL" id="KAJ9100313.1"/>
    </source>
</evidence>
<protein>
    <submittedName>
        <fullName evidence="1">Glucose-repressible alcohol dehydrogenase transcriptional effector</fullName>
    </submittedName>
</protein>
<dbReference type="EMBL" id="JASBWR010000064">
    <property type="protein sequence ID" value="KAJ9100313.1"/>
    <property type="molecule type" value="Genomic_DNA"/>
</dbReference>
<organism evidence="1 2">
    <name type="scientific">Naganishia cerealis</name>
    <dbReference type="NCBI Taxonomy" id="610337"/>
    <lineage>
        <taxon>Eukaryota</taxon>
        <taxon>Fungi</taxon>
        <taxon>Dikarya</taxon>
        <taxon>Basidiomycota</taxon>
        <taxon>Agaricomycotina</taxon>
        <taxon>Tremellomycetes</taxon>
        <taxon>Filobasidiales</taxon>
        <taxon>Filobasidiaceae</taxon>
        <taxon>Naganishia</taxon>
    </lineage>
</organism>
<sequence length="735" mass="84130">MDCVRTIRTANHTYDMNNNSKFQSQPQNMQAQQILLQQLQSNGQLGQSGNYDYDMYNYRMGPYGQGQTQGQNQLLPLLPSQNNHQQPPYLRMSNPPGQNLQYALPLLPHQHTTESINVTNPGSVYWQHQQQLCQMSRTANVPHFYARQYAANSRKKNPYSEVKSMNLVDATKQVVAVLEEQERLVMKLTITQNPALLHNKKMTTDYDDDHMQEEQRMRLKSQGRQLWCQLDLSGQGLTILSPKLFQYEFLESLFLNNNKLTEIPPVISRLKSLRTLDLSRNRISEVPPELGMCFNLRYLFLFDNNITTLPLNFGNLIELLFLGIEGNPLDLKIANIVAEQGTKELVAYLRDTKPGHPAPNPRPWLLLEDDGEVIDPTTNPEAYSSTTSDSEPDSFTLLSYNTLCQHYAPSKLYKFTPSWALDWEFRRAALKEEVLSYKTDVVCMQEVETRTFHDFWVPVMAEIGYKGVFFCKTRSKTMGSVDSKKVDGCATFYKSSKFELLTKMNFEYNSVCMGSDKYKKTKDLFNRFMNKDNIALITYLQHLESGEKILVTNTHLHWDPAFNDVKALQVGILLEELQGVLKKFGHTDDVKNANVVICGDFNSVKDSAVYQLFSSGSVTKHPDLDGRDYGRFTDEGFKHVFKLKSAYDGELPFTNFSPGFTEVIDYIWYTPGNLRVKGLLGKIDDNYLKNCIGFPDAHFPSDHIAIVTKFQIKKGISSARRPDFKPDFKGTSRKT</sequence>
<keyword evidence="2" id="KW-1185">Reference proteome</keyword>
<gene>
    <name evidence="1" type="primary">CCR4</name>
    <name evidence="1" type="ORF">QFC19_005667</name>
</gene>
<reference evidence="1" key="1">
    <citation type="submission" date="2023-04" db="EMBL/GenBank/DDBJ databases">
        <title>Draft Genome sequencing of Naganishia species isolated from polar environments using Oxford Nanopore Technology.</title>
        <authorList>
            <person name="Leo P."/>
            <person name="Venkateswaran K."/>
        </authorList>
    </citation>
    <scope>NUCLEOTIDE SEQUENCE</scope>
    <source>
        <strain evidence="1">MNA-CCFEE 5261</strain>
    </source>
</reference>
<accession>A0ACC2VLR1</accession>
<proteinExistence type="predicted"/>
<evidence type="ECO:0000313" key="2">
    <source>
        <dbReference type="Proteomes" id="UP001241377"/>
    </source>
</evidence>